<dbReference type="Gene3D" id="3.30.230.10">
    <property type="match status" value="1"/>
</dbReference>
<evidence type="ECO:0000313" key="3">
    <source>
        <dbReference type="Proteomes" id="UP001196413"/>
    </source>
</evidence>
<dbReference type="EMBL" id="JAHQIW010003846">
    <property type="protein sequence ID" value="KAJ1360354.1"/>
    <property type="molecule type" value="Genomic_DNA"/>
</dbReference>
<dbReference type="InterPro" id="IPR038973">
    <property type="entry name" value="MutL/Mlh/Pms-like"/>
</dbReference>
<dbReference type="InterPro" id="IPR014721">
    <property type="entry name" value="Ribsml_uS5_D2-typ_fold_subgr"/>
</dbReference>
<dbReference type="SMART" id="SM01340">
    <property type="entry name" value="DNA_mis_repair"/>
    <property type="match status" value="1"/>
</dbReference>
<dbReference type="SUPFAM" id="SSF54211">
    <property type="entry name" value="Ribosomal protein S5 domain 2-like"/>
    <property type="match status" value="1"/>
</dbReference>
<dbReference type="Proteomes" id="UP001196413">
    <property type="component" value="Unassembled WGS sequence"/>
</dbReference>
<dbReference type="GO" id="GO:0032389">
    <property type="term" value="C:MutLalpha complex"/>
    <property type="evidence" value="ECO:0007669"/>
    <property type="project" value="TreeGrafter"/>
</dbReference>
<organism evidence="2 3">
    <name type="scientific">Parelaphostrongylus tenuis</name>
    <name type="common">Meningeal worm</name>
    <dbReference type="NCBI Taxonomy" id="148309"/>
    <lineage>
        <taxon>Eukaryota</taxon>
        <taxon>Metazoa</taxon>
        <taxon>Ecdysozoa</taxon>
        <taxon>Nematoda</taxon>
        <taxon>Chromadorea</taxon>
        <taxon>Rhabditida</taxon>
        <taxon>Rhabditina</taxon>
        <taxon>Rhabditomorpha</taxon>
        <taxon>Strongyloidea</taxon>
        <taxon>Metastrongylidae</taxon>
        <taxon>Parelaphostrongylus</taxon>
    </lineage>
</organism>
<dbReference type="CDD" id="cd03484">
    <property type="entry name" value="MutL_Trans_hPMS_2_like"/>
    <property type="match status" value="1"/>
</dbReference>
<dbReference type="GO" id="GO:0140664">
    <property type="term" value="F:ATP-dependent DNA damage sensor activity"/>
    <property type="evidence" value="ECO:0007669"/>
    <property type="project" value="InterPro"/>
</dbReference>
<dbReference type="GO" id="GO:0005524">
    <property type="term" value="F:ATP binding"/>
    <property type="evidence" value="ECO:0007669"/>
    <property type="project" value="InterPro"/>
</dbReference>
<dbReference type="InterPro" id="IPR013507">
    <property type="entry name" value="DNA_mismatch_S5_2-like"/>
</dbReference>
<comment type="caution">
    <text evidence="2">The sequence shown here is derived from an EMBL/GenBank/DDBJ whole genome shotgun (WGS) entry which is preliminary data.</text>
</comment>
<keyword evidence="3" id="KW-1185">Reference proteome</keyword>
<dbReference type="GO" id="GO:0030983">
    <property type="term" value="F:mismatched DNA binding"/>
    <property type="evidence" value="ECO:0007669"/>
    <property type="project" value="InterPro"/>
</dbReference>
<name>A0AAD5QSU8_PARTN</name>
<evidence type="ECO:0000259" key="1">
    <source>
        <dbReference type="SMART" id="SM01340"/>
    </source>
</evidence>
<reference evidence="2" key="1">
    <citation type="submission" date="2021-06" db="EMBL/GenBank/DDBJ databases">
        <title>Parelaphostrongylus tenuis whole genome reference sequence.</title>
        <authorList>
            <person name="Garwood T.J."/>
            <person name="Larsen P.A."/>
            <person name="Fountain-Jones N.M."/>
            <person name="Garbe J.R."/>
            <person name="Macchietto M.G."/>
            <person name="Kania S.A."/>
            <person name="Gerhold R.W."/>
            <person name="Richards J.E."/>
            <person name="Wolf T.M."/>
        </authorList>
    </citation>
    <scope>NUCLEOTIDE SEQUENCE</scope>
    <source>
        <strain evidence="2">MNPRO001-30</strain>
        <tissue evidence="2">Meninges</tissue>
    </source>
</reference>
<dbReference type="GO" id="GO:0016887">
    <property type="term" value="F:ATP hydrolysis activity"/>
    <property type="evidence" value="ECO:0007669"/>
    <property type="project" value="InterPro"/>
</dbReference>
<protein>
    <recommendedName>
        <fullName evidence="1">DNA mismatch repair protein S5 domain-containing protein</fullName>
    </recommendedName>
</protein>
<dbReference type="PANTHER" id="PTHR10073:SF52">
    <property type="entry name" value="MISMATCH REPAIR ENDONUCLEASE PMS2"/>
    <property type="match status" value="1"/>
</dbReference>
<dbReference type="GO" id="GO:0006298">
    <property type="term" value="P:mismatch repair"/>
    <property type="evidence" value="ECO:0007669"/>
    <property type="project" value="InterPro"/>
</dbReference>
<feature type="domain" description="DNA mismatch repair protein S5" evidence="1">
    <location>
        <begin position="75"/>
        <end position="185"/>
    </location>
</feature>
<sequence>MRTWVEDLCNCRKSVRNASCAKERIRANGEEAVWQILTIVQCFSLSRPDVKFICSNIVAGQFVTPGKATTREVVFNLFGGRTDKTKMVEILRCHPNDEHGFGRSTADRQFVYVNRRPVDYPKICRVINEVYQQYNRSQYPTLVLYIELPPEMIDVNVTPDKRTVLFDHEKELLALIRSSVLATFSPSPGVLYFSGR</sequence>
<gene>
    <name evidence="2" type="ORF">KIN20_019299</name>
</gene>
<evidence type="ECO:0000313" key="2">
    <source>
        <dbReference type="EMBL" id="KAJ1360354.1"/>
    </source>
</evidence>
<dbReference type="PANTHER" id="PTHR10073">
    <property type="entry name" value="DNA MISMATCH REPAIR PROTEIN MLH, PMS, MUTL"/>
    <property type="match status" value="1"/>
</dbReference>
<accession>A0AAD5QSU8</accession>
<dbReference type="AlphaFoldDB" id="A0AAD5QSU8"/>
<proteinExistence type="predicted"/>
<dbReference type="Pfam" id="PF01119">
    <property type="entry name" value="DNA_mis_repair"/>
    <property type="match status" value="1"/>
</dbReference>
<dbReference type="InterPro" id="IPR020568">
    <property type="entry name" value="Ribosomal_Su5_D2-typ_SF"/>
</dbReference>